<evidence type="ECO:0000256" key="1">
    <source>
        <dbReference type="PROSITE-ProRule" id="PRU00047"/>
    </source>
</evidence>
<dbReference type="AlphaFoldDB" id="A0A7J6QL01"/>
<sequence>MTDESSKQSTATGAQTHPDQHGAPSGKNPSDLLQKAISAAAQSTASISWNWYSDRLTCLQLVKRCIGINPKSVAMSQMYFVGANGQPIGTSLKALSSQWKILQHPDAPHEEGLEGLRMQKGWRWSRFRRQLEFALSGVQGDSSPLRLLAYSFFLPRSVVAELRDLITQHIIEKGPDGKVALIQSASVFAWKSIREPVVDDKDSAEVSIFLTEIRSAYESWTKQCSTLCQKVEKSMEKLESSFDSSNPIILLSRWSNLYRKAGHLEFSRIVEEESYLAGKLADTVGLKLDWSFRVLLHEFILQQCPRSKKQDTGFGALIKEVREKALSPQEVLSKLQNAALENHSSSIDKYLGLYLPKISLPPGVGNTGQPKRSLDRRDDHAQGSKRFRPSTTIRPVATTQLLKNADGSFKKASEVFSLAPSEISSRKQNGQCFKCGKRGHLAKDCPGSTGETPDEHKAGKVLSDASNYFPVDTVLSISEQGLELDQNRLSIVSVTVAQSTGSTDYCPARAGIDSMASPAWQRIEYDAGRANPMETREALAHTLDTAYADNLGKCSHRPIGTVRSIIAACDSSDLGWGFVIYGLSSVATPAPSLEIVRTTGEVLQTYAGEWDARSMRFHINRKEALTLQKTMQTIFSWLQIMLEASSVERILLYCDNSSAVSWAQQPPQKMRSYDHLALQRIGDAMADLKETIRVTYNVTPEIKHVSGINNALADQLSRSHKDFLNLSPLTEGAQHTTPTRHGKKQKKLGAAVLIAIEDDLT</sequence>
<dbReference type="Proteomes" id="UP000553632">
    <property type="component" value="Unassembled WGS sequence"/>
</dbReference>
<keyword evidence="1" id="KW-0479">Metal-binding</keyword>
<dbReference type="SMART" id="SM00343">
    <property type="entry name" value="ZnF_C2HC"/>
    <property type="match status" value="1"/>
</dbReference>
<dbReference type="GO" id="GO:0008270">
    <property type="term" value="F:zinc ion binding"/>
    <property type="evidence" value="ECO:0007669"/>
    <property type="project" value="UniProtKB-KW"/>
</dbReference>
<protein>
    <recommendedName>
        <fullName evidence="3">CCHC-type domain-containing protein</fullName>
    </recommendedName>
</protein>
<dbReference type="InterPro" id="IPR036875">
    <property type="entry name" value="Znf_CCHC_sf"/>
</dbReference>
<dbReference type="Gene3D" id="4.10.60.10">
    <property type="entry name" value="Zinc finger, CCHC-type"/>
    <property type="match status" value="1"/>
</dbReference>
<keyword evidence="1" id="KW-0862">Zinc</keyword>
<dbReference type="SUPFAM" id="SSF57756">
    <property type="entry name" value="Retrovirus zinc finger-like domains"/>
    <property type="match status" value="1"/>
</dbReference>
<evidence type="ECO:0000313" key="5">
    <source>
        <dbReference type="Proteomes" id="UP000553632"/>
    </source>
</evidence>
<feature type="non-terminal residue" evidence="4">
    <location>
        <position position="1"/>
    </location>
</feature>
<feature type="domain" description="CCHC-type" evidence="3">
    <location>
        <begin position="432"/>
        <end position="446"/>
    </location>
</feature>
<dbReference type="PROSITE" id="PS50158">
    <property type="entry name" value="ZF_CCHC"/>
    <property type="match status" value="1"/>
</dbReference>
<reference evidence="4 5" key="1">
    <citation type="submission" date="2020-04" db="EMBL/GenBank/DDBJ databases">
        <title>Perkinsus olseni comparative genomics.</title>
        <authorList>
            <person name="Bogema D.R."/>
        </authorList>
    </citation>
    <scope>NUCLEOTIDE SEQUENCE [LARGE SCALE GENOMIC DNA]</scope>
    <source>
        <strain evidence="4 5">ATCC PRA-207</strain>
    </source>
</reference>
<keyword evidence="1" id="KW-0863">Zinc-finger</keyword>
<feature type="region of interest" description="Disordered" evidence="2">
    <location>
        <begin position="1"/>
        <end position="31"/>
    </location>
</feature>
<feature type="compositionally biased region" description="Basic and acidic residues" evidence="2">
    <location>
        <begin position="372"/>
        <end position="382"/>
    </location>
</feature>
<feature type="region of interest" description="Disordered" evidence="2">
    <location>
        <begin position="362"/>
        <end position="392"/>
    </location>
</feature>
<feature type="non-terminal residue" evidence="4">
    <location>
        <position position="761"/>
    </location>
</feature>
<evidence type="ECO:0000256" key="2">
    <source>
        <dbReference type="SAM" id="MobiDB-lite"/>
    </source>
</evidence>
<keyword evidence="5" id="KW-1185">Reference proteome</keyword>
<comment type="caution">
    <text evidence="4">The sequence shown here is derived from an EMBL/GenBank/DDBJ whole genome shotgun (WGS) entry which is preliminary data.</text>
</comment>
<accession>A0A7J6QL01</accession>
<dbReference type="EMBL" id="JABANO010032034">
    <property type="protein sequence ID" value="KAF4709264.1"/>
    <property type="molecule type" value="Genomic_DNA"/>
</dbReference>
<dbReference type="InterPro" id="IPR001878">
    <property type="entry name" value="Znf_CCHC"/>
</dbReference>
<dbReference type="Pfam" id="PF00098">
    <property type="entry name" value="zf-CCHC"/>
    <property type="match status" value="1"/>
</dbReference>
<evidence type="ECO:0000259" key="3">
    <source>
        <dbReference type="PROSITE" id="PS50158"/>
    </source>
</evidence>
<gene>
    <name evidence="4" type="ORF">FOZ63_020764</name>
</gene>
<name>A0A7J6QL01_PEROL</name>
<organism evidence="4 5">
    <name type="scientific">Perkinsus olseni</name>
    <name type="common">Perkinsus atlanticus</name>
    <dbReference type="NCBI Taxonomy" id="32597"/>
    <lineage>
        <taxon>Eukaryota</taxon>
        <taxon>Sar</taxon>
        <taxon>Alveolata</taxon>
        <taxon>Perkinsozoa</taxon>
        <taxon>Perkinsea</taxon>
        <taxon>Perkinsida</taxon>
        <taxon>Perkinsidae</taxon>
        <taxon>Perkinsus</taxon>
    </lineage>
</organism>
<proteinExistence type="predicted"/>
<dbReference type="GO" id="GO:0003676">
    <property type="term" value="F:nucleic acid binding"/>
    <property type="evidence" value="ECO:0007669"/>
    <property type="project" value="InterPro"/>
</dbReference>
<feature type="compositionally biased region" description="Polar residues" evidence="2">
    <location>
        <begin position="7"/>
        <end position="17"/>
    </location>
</feature>
<evidence type="ECO:0000313" key="4">
    <source>
        <dbReference type="EMBL" id="KAF4709264.1"/>
    </source>
</evidence>